<sequence length="232" mass="25108">MQMTRLFLVLTCLHLVFGARMLRACDLALMLAVDVSGSVDIDEYRIQMDGLAAALRDGIIAEALVRGEARVAVIQWSGSGRQELSLPWVAISDFSDVERLSNEIAGLPRPWRNFATGIGEALELALAQFSAVPDCRRSLIDVSGDGFSNEGVAPGDVHPALRAAGVTVNALAIEDSEPALTDYFFEEVITGEGAFVQTAATFEEYPDAIRQKLLREVAEQTAGLPGEDLRRN</sequence>
<gene>
    <name evidence="2" type="ORF">NIT7321_01080</name>
</gene>
<evidence type="ECO:0000313" key="3">
    <source>
        <dbReference type="Proteomes" id="UP000043764"/>
    </source>
</evidence>
<dbReference type="EMBL" id="CVRL01000013">
    <property type="protein sequence ID" value="CRL10236.1"/>
    <property type="molecule type" value="Genomic_DNA"/>
</dbReference>
<dbReference type="InterPro" id="IPR036465">
    <property type="entry name" value="vWFA_dom_sf"/>
</dbReference>
<dbReference type="InterPro" id="IPR002035">
    <property type="entry name" value="VWF_A"/>
</dbReference>
<dbReference type="SUPFAM" id="SSF53300">
    <property type="entry name" value="vWA-like"/>
    <property type="match status" value="1"/>
</dbReference>
<dbReference type="Gene3D" id="3.40.50.410">
    <property type="entry name" value="von Willebrand factor, type A domain"/>
    <property type="match status" value="1"/>
</dbReference>
<dbReference type="PROSITE" id="PS50234">
    <property type="entry name" value="VWFA"/>
    <property type="match status" value="1"/>
</dbReference>
<dbReference type="CDD" id="cd00198">
    <property type="entry name" value="vWFA"/>
    <property type="match status" value="1"/>
</dbReference>
<name>A0A0H5CZF4_9RHOB</name>
<evidence type="ECO:0000313" key="2">
    <source>
        <dbReference type="EMBL" id="CRL10236.1"/>
    </source>
</evidence>
<dbReference type="Pfam" id="PF06707">
    <property type="entry name" value="DUF1194"/>
    <property type="match status" value="1"/>
</dbReference>
<organism evidence="2 3">
    <name type="scientific">Phaeobacter italicus</name>
    <dbReference type="NCBI Taxonomy" id="481446"/>
    <lineage>
        <taxon>Bacteria</taxon>
        <taxon>Pseudomonadati</taxon>
        <taxon>Pseudomonadota</taxon>
        <taxon>Alphaproteobacteria</taxon>
        <taxon>Rhodobacterales</taxon>
        <taxon>Roseobacteraceae</taxon>
        <taxon>Phaeobacter</taxon>
    </lineage>
</organism>
<feature type="domain" description="VWFA" evidence="1">
    <location>
        <begin position="28"/>
        <end position="217"/>
    </location>
</feature>
<dbReference type="Proteomes" id="UP000043764">
    <property type="component" value="Unassembled WGS sequence"/>
</dbReference>
<protein>
    <submittedName>
        <fullName evidence="2">von Willebrand factor type A domain protein</fullName>
    </submittedName>
</protein>
<proteinExistence type="predicted"/>
<dbReference type="STRING" id="481446.NIT7645_02433"/>
<dbReference type="AlphaFoldDB" id="A0A0H5CZF4"/>
<dbReference type="InterPro" id="IPR010607">
    <property type="entry name" value="DUF1194"/>
</dbReference>
<keyword evidence="3" id="KW-1185">Reference proteome</keyword>
<reference evidence="3" key="1">
    <citation type="submission" date="2015-05" db="EMBL/GenBank/DDBJ databases">
        <authorList>
            <person name="Rodrigo-Torres Lidia"/>
            <person name="Arahal R.David."/>
        </authorList>
    </citation>
    <scope>NUCLEOTIDE SEQUENCE [LARGE SCALE GENOMIC DNA]</scope>
    <source>
        <strain evidence="3">CECT 7321</strain>
    </source>
</reference>
<evidence type="ECO:0000259" key="1">
    <source>
        <dbReference type="PROSITE" id="PS50234"/>
    </source>
</evidence>
<accession>A0A0H5CZF4</accession>